<feature type="non-terminal residue" evidence="2">
    <location>
        <position position="1"/>
    </location>
</feature>
<dbReference type="AlphaFoldDB" id="A0ABD0PNS8"/>
<comment type="caution">
    <text evidence="2">The sequence shown here is derived from an EMBL/GenBank/DDBJ whole genome shotgun (WGS) entry which is preliminary data.</text>
</comment>
<keyword evidence="3" id="KW-1185">Reference proteome</keyword>
<sequence>GRVLLPGSSVSVSYFGRPCVLGVDSVTGVDGETLRRLDSVTVDLTSQLEQLSIHQSTPNRSHDPSPVTPDQSHDPSPLTPQSTPCKVSDSILSPSEASFTDGPLSDQCGRSSTDTFYAVCGSTTLSLCDPGERDEGEEGDEGSKVTYSMIGGLSSQLQVIRETIELPLKHPELFRNY</sequence>
<dbReference type="Proteomes" id="UP001529510">
    <property type="component" value="Unassembled WGS sequence"/>
</dbReference>
<reference evidence="2 3" key="1">
    <citation type="submission" date="2024-05" db="EMBL/GenBank/DDBJ databases">
        <title>Genome sequencing and assembly of Indian major carp, Cirrhinus mrigala (Hamilton, 1822).</title>
        <authorList>
            <person name="Mohindra V."/>
            <person name="Chowdhury L.M."/>
            <person name="Lal K."/>
            <person name="Jena J.K."/>
        </authorList>
    </citation>
    <scope>NUCLEOTIDE SEQUENCE [LARGE SCALE GENOMIC DNA]</scope>
    <source>
        <strain evidence="2">CM1030</strain>
        <tissue evidence="2">Blood</tissue>
    </source>
</reference>
<evidence type="ECO:0000313" key="3">
    <source>
        <dbReference type="Proteomes" id="UP001529510"/>
    </source>
</evidence>
<accession>A0ABD0PNS8</accession>
<name>A0ABD0PNS8_CIRMR</name>
<evidence type="ECO:0000256" key="1">
    <source>
        <dbReference type="SAM" id="MobiDB-lite"/>
    </source>
</evidence>
<feature type="region of interest" description="Disordered" evidence="1">
    <location>
        <begin position="52"/>
        <end position="104"/>
    </location>
</feature>
<feature type="compositionally biased region" description="Polar residues" evidence="1">
    <location>
        <begin position="79"/>
        <end position="98"/>
    </location>
</feature>
<feature type="non-terminal residue" evidence="2">
    <location>
        <position position="177"/>
    </location>
</feature>
<evidence type="ECO:0000313" key="2">
    <source>
        <dbReference type="EMBL" id="KAL0175467.1"/>
    </source>
</evidence>
<organism evidence="2 3">
    <name type="scientific">Cirrhinus mrigala</name>
    <name type="common">Mrigala</name>
    <dbReference type="NCBI Taxonomy" id="683832"/>
    <lineage>
        <taxon>Eukaryota</taxon>
        <taxon>Metazoa</taxon>
        <taxon>Chordata</taxon>
        <taxon>Craniata</taxon>
        <taxon>Vertebrata</taxon>
        <taxon>Euteleostomi</taxon>
        <taxon>Actinopterygii</taxon>
        <taxon>Neopterygii</taxon>
        <taxon>Teleostei</taxon>
        <taxon>Ostariophysi</taxon>
        <taxon>Cypriniformes</taxon>
        <taxon>Cyprinidae</taxon>
        <taxon>Labeoninae</taxon>
        <taxon>Labeonini</taxon>
        <taxon>Cirrhinus</taxon>
    </lineage>
</organism>
<gene>
    <name evidence="2" type="ORF">M9458_027797</name>
</gene>
<protein>
    <recommendedName>
        <fullName evidence="4">Leptin receptor</fullName>
    </recommendedName>
</protein>
<evidence type="ECO:0008006" key="4">
    <source>
        <dbReference type="Google" id="ProtNLM"/>
    </source>
</evidence>
<dbReference type="EMBL" id="JAMKFB020000014">
    <property type="protein sequence ID" value="KAL0175467.1"/>
    <property type="molecule type" value="Genomic_DNA"/>
</dbReference>
<proteinExistence type="predicted"/>